<dbReference type="EMBL" id="BRXZ01001157">
    <property type="protein sequence ID" value="GMH63935.1"/>
    <property type="molecule type" value="Genomic_DNA"/>
</dbReference>
<dbReference type="Proteomes" id="UP001165082">
    <property type="component" value="Unassembled WGS sequence"/>
</dbReference>
<feature type="compositionally biased region" description="Basic residues" evidence="2">
    <location>
        <begin position="229"/>
        <end position="238"/>
    </location>
</feature>
<evidence type="ECO:0000256" key="1">
    <source>
        <dbReference type="SAM" id="Coils"/>
    </source>
</evidence>
<evidence type="ECO:0000256" key="2">
    <source>
        <dbReference type="SAM" id="MobiDB-lite"/>
    </source>
</evidence>
<protein>
    <submittedName>
        <fullName evidence="3">Uncharacterized protein</fullName>
    </submittedName>
</protein>
<comment type="caution">
    <text evidence="3">The sequence shown here is derived from an EMBL/GenBank/DDBJ whole genome shotgun (WGS) entry which is preliminary data.</text>
</comment>
<organism evidence="3 4">
    <name type="scientific">Triparma retinervis</name>
    <dbReference type="NCBI Taxonomy" id="2557542"/>
    <lineage>
        <taxon>Eukaryota</taxon>
        <taxon>Sar</taxon>
        <taxon>Stramenopiles</taxon>
        <taxon>Ochrophyta</taxon>
        <taxon>Bolidophyceae</taxon>
        <taxon>Parmales</taxon>
        <taxon>Triparmaceae</taxon>
        <taxon>Triparma</taxon>
    </lineage>
</organism>
<feature type="region of interest" description="Disordered" evidence="2">
    <location>
        <begin position="140"/>
        <end position="198"/>
    </location>
</feature>
<accession>A0A9W7E3I7</accession>
<dbReference type="OrthoDB" id="196478at2759"/>
<feature type="compositionally biased region" description="Acidic residues" evidence="2">
    <location>
        <begin position="170"/>
        <end position="187"/>
    </location>
</feature>
<evidence type="ECO:0000313" key="4">
    <source>
        <dbReference type="Proteomes" id="UP001165082"/>
    </source>
</evidence>
<sequence length="576" mass="64136">MSDHSSAPPEVAKSPLNVSVLDFAAQEQRVNWGRIKKGAEYREEKIMKGVAIKTAKSIAIQQAVSGSADRAFAMRSRAEEIKQVIIADIRRCPNEPHLWSQITREVAFGGEGAINHLLPVDMNSIQAEFAKIKTAQIEAEEGATKKKKKQPVEIEESPAEALHGFKVDLGDEEGEEEGEDESDDDEMDKVPTVPTSMPNLALINNDAFKAFTEKAVGRDAEDLADQERRRKKQRERRGKLFPFDGDIVDAETGRKEEVNYTSWIHPKDAPDEYKTTKVLGALGKFKKNLSGFRMSQNEKASEGGVASAGQGQRVQPSTQQKFPALAPVAAAAVKPPPTQTQQPASETEVDWEAKAAMFLESAISEDASNMIEGREEVRRKVEGETGRRVIMATKFEKQAGRGHTPDVNAAVAKMETERRLGRAGKNILSGRTTEAEKLMKATTGVFGENSVLSEFEYYDPNQRKGVTSTPVVDIGAADKLSDLFKWANTDAKRGIAELSVLKNRKNEELMDLVREEEEKEVERKRVEMTAKHPSVLARARHRHKREREDRKKVIVRIREENEMIIAGKMADLGLLR</sequence>
<keyword evidence="4" id="KW-1185">Reference proteome</keyword>
<gene>
    <name evidence="3" type="ORF">TrRE_jg11020</name>
</gene>
<feature type="region of interest" description="Disordered" evidence="2">
    <location>
        <begin position="217"/>
        <end position="238"/>
    </location>
</feature>
<reference evidence="3" key="1">
    <citation type="submission" date="2022-07" db="EMBL/GenBank/DDBJ databases">
        <title>Genome analysis of Parmales, a sister group of diatoms, reveals the evolutionary specialization of diatoms from phago-mixotrophs to photoautotrophs.</title>
        <authorList>
            <person name="Ban H."/>
            <person name="Sato S."/>
            <person name="Yoshikawa S."/>
            <person name="Kazumasa Y."/>
            <person name="Nakamura Y."/>
            <person name="Ichinomiya M."/>
            <person name="Saitoh K."/>
            <person name="Sato N."/>
            <person name="Blanc-Mathieu R."/>
            <person name="Endo H."/>
            <person name="Kuwata A."/>
            <person name="Ogata H."/>
        </authorList>
    </citation>
    <scope>NUCLEOTIDE SEQUENCE</scope>
</reference>
<dbReference type="AlphaFoldDB" id="A0A9W7E3I7"/>
<feature type="compositionally biased region" description="Basic and acidic residues" evidence="2">
    <location>
        <begin position="217"/>
        <end position="228"/>
    </location>
</feature>
<name>A0A9W7E3I7_9STRA</name>
<proteinExistence type="predicted"/>
<feature type="coiled-coil region" evidence="1">
    <location>
        <begin position="495"/>
        <end position="522"/>
    </location>
</feature>
<keyword evidence="1" id="KW-0175">Coiled coil</keyword>
<evidence type="ECO:0000313" key="3">
    <source>
        <dbReference type="EMBL" id="GMH63935.1"/>
    </source>
</evidence>
<feature type="region of interest" description="Disordered" evidence="2">
    <location>
        <begin position="523"/>
        <end position="548"/>
    </location>
</feature>